<protein>
    <submittedName>
        <fullName evidence="2">DUF4079 domain-containing protein</fullName>
    </submittedName>
</protein>
<dbReference type="RefSeq" id="WP_193934270.1">
    <property type="nucleotide sequence ID" value="NZ_CAWPMZ010000107.1"/>
</dbReference>
<feature type="transmembrane region" description="Helical" evidence="1">
    <location>
        <begin position="95"/>
        <end position="116"/>
    </location>
</feature>
<dbReference type="InterPro" id="IPR025067">
    <property type="entry name" value="DUF4079"/>
</dbReference>
<feature type="transmembrane region" description="Helical" evidence="1">
    <location>
        <begin position="128"/>
        <end position="146"/>
    </location>
</feature>
<dbReference type="Pfam" id="PF13301">
    <property type="entry name" value="DUF4079"/>
    <property type="match status" value="1"/>
</dbReference>
<keyword evidence="1" id="KW-0472">Membrane</keyword>
<comment type="caution">
    <text evidence="2">The sequence shown here is derived from an EMBL/GenBank/DDBJ whole genome shotgun (WGS) entry which is preliminary data.</text>
</comment>
<accession>A0ABR9UX53</accession>
<dbReference type="PANTHER" id="PTHR34679">
    <property type="match status" value="1"/>
</dbReference>
<organism evidence="2 3">
    <name type="scientific">Gloeocapsopsis crepidinum LEGE 06123</name>
    <dbReference type="NCBI Taxonomy" id="588587"/>
    <lineage>
        <taxon>Bacteria</taxon>
        <taxon>Bacillati</taxon>
        <taxon>Cyanobacteriota</taxon>
        <taxon>Cyanophyceae</taxon>
        <taxon>Oscillatoriophycideae</taxon>
        <taxon>Chroococcales</taxon>
        <taxon>Chroococcaceae</taxon>
        <taxon>Gloeocapsopsis</taxon>
    </lineage>
</organism>
<evidence type="ECO:0000313" key="2">
    <source>
        <dbReference type="EMBL" id="MBE9192861.1"/>
    </source>
</evidence>
<reference evidence="2 3" key="1">
    <citation type="submission" date="2020-10" db="EMBL/GenBank/DDBJ databases">
        <authorList>
            <person name="Castelo-Branco R."/>
            <person name="Eusebio N."/>
            <person name="Adriana R."/>
            <person name="Vieira A."/>
            <person name="Brugerolle De Fraissinette N."/>
            <person name="Rezende De Castro R."/>
            <person name="Schneider M.P."/>
            <person name="Vasconcelos V."/>
            <person name="Leao P.N."/>
        </authorList>
    </citation>
    <scope>NUCLEOTIDE SEQUENCE [LARGE SCALE GENOMIC DNA]</scope>
    <source>
        <strain evidence="2 3">LEGE 06123</strain>
    </source>
</reference>
<sequence length="159" mass="17628">MEVTNTINFLSFGFLIQFIHPVIMLGLFAYLLYTGYLGFQVRRTRNTQGDIKKELIQGKYPLRHYQSGAIALAVMVIGAVGGIMITYLSAGKIPVNSHLFVGLGMTALVALSAAFAPLMQRGNNWARYLHITINITLLAFFAWQSMTGLQIVQELLTIS</sequence>
<proteinExistence type="predicted"/>
<dbReference type="PANTHER" id="PTHR34679:SF2">
    <property type="entry name" value="OS02G0122500 PROTEIN"/>
    <property type="match status" value="1"/>
</dbReference>
<feature type="transmembrane region" description="Helical" evidence="1">
    <location>
        <begin position="12"/>
        <end position="33"/>
    </location>
</feature>
<keyword evidence="1" id="KW-0812">Transmembrane</keyword>
<keyword evidence="1" id="KW-1133">Transmembrane helix</keyword>
<feature type="transmembrane region" description="Helical" evidence="1">
    <location>
        <begin position="69"/>
        <end position="89"/>
    </location>
</feature>
<gene>
    <name evidence="2" type="ORF">IQ230_21400</name>
</gene>
<keyword evidence="3" id="KW-1185">Reference proteome</keyword>
<name>A0ABR9UX53_9CHRO</name>
<evidence type="ECO:0000256" key="1">
    <source>
        <dbReference type="SAM" id="Phobius"/>
    </source>
</evidence>
<dbReference type="Proteomes" id="UP000651156">
    <property type="component" value="Unassembled WGS sequence"/>
</dbReference>
<dbReference type="EMBL" id="JADEWN010000068">
    <property type="protein sequence ID" value="MBE9192861.1"/>
    <property type="molecule type" value="Genomic_DNA"/>
</dbReference>
<evidence type="ECO:0000313" key="3">
    <source>
        <dbReference type="Proteomes" id="UP000651156"/>
    </source>
</evidence>